<evidence type="ECO:0000313" key="1">
    <source>
        <dbReference type="EMBL" id="CAB3379779.1"/>
    </source>
</evidence>
<evidence type="ECO:0000313" key="2">
    <source>
        <dbReference type="Proteomes" id="UP000494165"/>
    </source>
</evidence>
<organism evidence="1 2">
    <name type="scientific">Cloeon dipterum</name>
    <dbReference type="NCBI Taxonomy" id="197152"/>
    <lineage>
        <taxon>Eukaryota</taxon>
        <taxon>Metazoa</taxon>
        <taxon>Ecdysozoa</taxon>
        <taxon>Arthropoda</taxon>
        <taxon>Hexapoda</taxon>
        <taxon>Insecta</taxon>
        <taxon>Pterygota</taxon>
        <taxon>Palaeoptera</taxon>
        <taxon>Ephemeroptera</taxon>
        <taxon>Pisciforma</taxon>
        <taxon>Baetidae</taxon>
        <taxon>Cloeon</taxon>
    </lineage>
</organism>
<dbReference type="InterPro" id="IPR011042">
    <property type="entry name" value="6-blade_b-propeller_TolB-like"/>
</dbReference>
<reference evidence="1 2" key="1">
    <citation type="submission" date="2020-04" db="EMBL/GenBank/DDBJ databases">
        <authorList>
            <person name="Alioto T."/>
            <person name="Alioto T."/>
            <person name="Gomez Garrido J."/>
        </authorList>
    </citation>
    <scope>NUCLEOTIDE SEQUENCE [LARGE SCALE GENOMIC DNA]</scope>
</reference>
<dbReference type="AlphaFoldDB" id="A0A8S1DEE5"/>
<gene>
    <name evidence="1" type="ORF">CLODIP_2_CD11571</name>
</gene>
<comment type="caution">
    <text evidence="1">The sequence shown here is derived from an EMBL/GenBank/DDBJ whole genome shotgun (WGS) entry which is preliminary data.</text>
</comment>
<dbReference type="EMBL" id="CADEPI010000195">
    <property type="protein sequence ID" value="CAB3379779.1"/>
    <property type="molecule type" value="Genomic_DNA"/>
</dbReference>
<protein>
    <submittedName>
        <fullName evidence="1">Uncharacterized protein</fullName>
    </submittedName>
</protein>
<sequence>METPGVQIFSIALSPKDQEPRRLYLGKYKSNELYSISAAALRSGTQTANPELIANWTGVPYRMVMDKHGFFNKNYIHSWNGSRPFQELRSMDLIFLANYFCHGPKWKFMDHGVE</sequence>
<accession>A0A8S1DEE5</accession>
<keyword evidence="2" id="KW-1185">Reference proteome</keyword>
<name>A0A8S1DEE5_9INSE</name>
<dbReference type="Gene3D" id="2.120.10.30">
    <property type="entry name" value="TolB, C-terminal domain"/>
    <property type="match status" value="1"/>
</dbReference>
<proteinExistence type="predicted"/>
<dbReference type="OrthoDB" id="9977471at2759"/>
<dbReference type="Proteomes" id="UP000494165">
    <property type="component" value="Unassembled WGS sequence"/>
</dbReference>